<name>A0A384ZS80_9CAUD</name>
<evidence type="ECO:0000313" key="2">
    <source>
        <dbReference type="Proteomes" id="UP000260311"/>
    </source>
</evidence>
<keyword evidence="2" id="KW-1185">Reference proteome</keyword>
<reference evidence="1 2" key="1">
    <citation type="submission" date="2018-05" db="EMBL/GenBank/DDBJ databases">
        <title>The genome of Vibrio coralliilyticus phage YC.</title>
        <authorList>
            <person name="Benler S."/>
        </authorList>
    </citation>
    <scope>NUCLEOTIDE SEQUENCE [LARGE SCALE GENOMIC DNA]</scope>
</reference>
<accession>A0A384ZS80</accession>
<protein>
    <submittedName>
        <fullName evidence="1">Uncharacterized protein</fullName>
    </submittedName>
</protein>
<evidence type="ECO:0000313" key="1">
    <source>
        <dbReference type="EMBL" id="AXC34474.1"/>
    </source>
</evidence>
<dbReference type="GeneID" id="55608552"/>
<dbReference type="Proteomes" id="UP000260311">
    <property type="component" value="Segment"/>
</dbReference>
<dbReference type="EMBL" id="MH375644">
    <property type="protein sequence ID" value="AXC34474.1"/>
    <property type="molecule type" value="Genomic_DNA"/>
</dbReference>
<proteinExistence type="predicted"/>
<organism evidence="1 2">
    <name type="scientific">Vibrio phage YC</name>
    <dbReference type="NCBI Taxonomy" id="2267403"/>
    <lineage>
        <taxon>Viruses</taxon>
        <taxon>Duplodnaviria</taxon>
        <taxon>Heunggongvirae</taxon>
        <taxon>Uroviricota</taxon>
        <taxon>Caudoviricetes</taxon>
        <taxon>Pantevenvirales</taxon>
        <taxon>Ackermannviridae</taxon>
        <taxon>Campanilevirus</taxon>
        <taxon>Campanilevirus YC</taxon>
    </lineage>
</organism>
<sequence length="112" mass="12478">MQTTIRSVSKTQISGINGTRSRLTELFMAQVDEVDVEQSEFEGVISAGDTVIMGDDITFVTLKASSPVTVSYDGNEFIVSAWHMSTDEAKRYTVKNHQAVPVEVQYITWRSL</sequence>
<dbReference type="RefSeq" id="YP_009838320.1">
    <property type="nucleotide sequence ID" value="NC_048709.1"/>
</dbReference>
<dbReference type="KEGG" id="vg:55608552"/>